<keyword evidence="2" id="KW-1185">Reference proteome</keyword>
<dbReference type="Proteomes" id="UP000326061">
    <property type="component" value="Chromosome"/>
</dbReference>
<protein>
    <submittedName>
        <fullName evidence="1">Uncharacterized protein</fullName>
    </submittedName>
</protein>
<organism evidence="1 2">
    <name type="scientific">Sulfurimonas xiamenensis</name>
    <dbReference type="NCBI Taxonomy" id="2590021"/>
    <lineage>
        <taxon>Bacteria</taxon>
        <taxon>Pseudomonadati</taxon>
        <taxon>Campylobacterota</taxon>
        <taxon>Epsilonproteobacteria</taxon>
        <taxon>Campylobacterales</taxon>
        <taxon>Sulfurimonadaceae</taxon>
        <taxon>Sulfurimonas</taxon>
    </lineage>
</organism>
<dbReference type="AlphaFoldDB" id="A0AAJ4A473"/>
<dbReference type="EMBL" id="CP041166">
    <property type="protein sequence ID" value="QFR43616.1"/>
    <property type="molecule type" value="Genomic_DNA"/>
</dbReference>
<gene>
    <name evidence="1" type="ORF">FJR47_06710</name>
</gene>
<name>A0AAJ4A473_9BACT</name>
<proteinExistence type="predicted"/>
<evidence type="ECO:0000313" key="2">
    <source>
        <dbReference type="Proteomes" id="UP000326061"/>
    </source>
</evidence>
<reference evidence="2" key="1">
    <citation type="submission" date="2019-06" db="EMBL/GenBank/DDBJ databases">
        <title>Sulfurimonas gotlandica sp. nov., a chemoautotrophic and psychrotolerant epsilonproteobacterium isolated from a pelagic redoxcline, and an emended description of the genus Sulfurimonas.</title>
        <authorList>
            <person name="Wang S."/>
            <person name="Jiang L."/>
            <person name="Shao Z."/>
        </authorList>
    </citation>
    <scope>NUCLEOTIDE SEQUENCE [LARGE SCALE GENOMIC DNA]</scope>
    <source>
        <strain evidence="2">1-1N</strain>
    </source>
</reference>
<evidence type="ECO:0000313" key="1">
    <source>
        <dbReference type="EMBL" id="QFR43616.1"/>
    </source>
</evidence>
<sequence>MATLHMIGTLMEVKPTEYEDKKTGKMNYNTELTVMFNGVDEEGYKKISVETISTDEEYYDDLKEKIGFTVSLPYVMKIDQYGVKVYPDRSMPVLVLEKNPLDYSKFERKSKTVAK</sequence>
<dbReference type="KEGG" id="suln:FJR47_06710"/>
<dbReference type="RefSeq" id="WP_152299679.1">
    <property type="nucleotide sequence ID" value="NZ_CP041166.1"/>
</dbReference>
<accession>A0AAJ4A473</accession>